<dbReference type="Pfam" id="PF13749">
    <property type="entry name" value="HATPase_c_4"/>
    <property type="match status" value="1"/>
</dbReference>
<dbReference type="PANTHER" id="PTHR30595">
    <property type="entry name" value="GLPR-RELATED TRANSCRIPTIONAL REPRESSOR"/>
    <property type="match status" value="1"/>
</dbReference>
<dbReference type="Gene3D" id="3.30.950.30">
    <property type="entry name" value="Schlafen, AAA domain"/>
    <property type="match status" value="1"/>
</dbReference>
<evidence type="ECO:0000259" key="3">
    <source>
        <dbReference type="Pfam" id="PF21247"/>
    </source>
</evidence>
<dbReference type="RefSeq" id="WP_256623628.1">
    <property type="nucleotide sequence ID" value="NZ_JTEO01000006.1"/>
</dbReference>
<dbReference type="Pfam" id="PF21247">
    <property type="entry name" value="Fic-like_C"/>
    <property type="match status" value="1"/>
</dbReference>
<feature type="domain" description="Schlafen AlbA-2" evidence="2">
    <location>
        <begin position="13"/>
        <end position="129"/>
    </location>
</feature>
<dbReference type="InterPro" id="IPR049514">
    <property type="entry name" value="Fic-like_C"/>
</dbReference>
<feature type="region of interest" description="Disordered" evidence="1">
    <location>
        <begin position="388"/>
        <end position="409"/>
    </location>
</feature>
<dbReference type="InterPro" id="IPR038475">
    <property type="entry name" value="RecG_C_sf"/>
</dbReference>
<evidence type="ECO:0000313" key="5">
    <source>
        <dbReference type="Proteomes" id="UP001206983"/>
    </source>
</evidence>
<name>A0AAE3HCI2_9EURY</name>
<comment type="caution">
    <text evidence="4">The sequence shown here is derived from an EMBL/GenBank/DDBJ whole genome shotgun (WGS) entry which is preliminary data.</text>
</comment>
<evidence type="ECO:0000256" key="1">
    <source>
        <dbReference type="SAM" id="MobiDB-lite"/>
    </source>
</evidence>
<dbReference type="InterPro" id="IPR038461">
    <property type="entry name" value="Schlafen_AlbA_2_dom_sf"/>
</dbReference>
<proteinExistence type="predicted"/>
<dbReference type="Pfam" id="PF04326">
    <property type="entry name" value="SLFN_AlbA_2"/>
    <property type="match status" value="1"/>
</dbReference>
<reference evidence="4 5" key="1">
    <citation type="journal article" date="2011" name="Appl. Environ. Microbiol.">
        <title>Methanogenic archaea isolated from Taiwan's Chelungpu fault.</title>
        <authorList>
            <person name="Wu S.Y."/>
            <person name="Lai M.C."/>
        </authorList>
    </citation>
    <scope>NUCLEOTIDE SEQUENCE [LARGE SCALE GENOMIC DNA]</scope>
    <source>
        <strain evidence="4 5">St545Mb</strain>
    </source>
</reference>
<feature type="compositionally biased region" description="Polar residues" evidence="1">
    <location>
        <begin position="390"/>
        <end position="404"/>
    </location>
</feature>
<dbReference type="AlphaFoldDB" id="A0AAE3HCI2"/>
<feature type="domain" description="Filamentation induced by cAMP protein Fic-like C-terminal" evidence="3">
    <location>
        <begin position="417"/>
        <end position="478"/>
    </location>
</feature>
<protein>
    <submittedName>
        <fullName evidence="4">ATPase AAA</fullName>
    </submittedName>
</protein>
<evidence type="ECO:0000259" key="2">
    <source>
        <dbReference type="Pfam" id="PF04326"/>
    </source>
</evidence>
<accession>A0AAE3HCI2</accession>
<gene>
    <name evidence="4" type="ORF">PV02_11645</name>
</gene>
<dbReference type="EMBL" id="JTEO01000006">
    <property type="protein sequence ID" value="MCQ6963687.1"/>
    <property type="molecule type" value="Genomic_DNA"/>
</dbReference>
<keyword evidence="5" id="KW-1185">Reference proteome</keyword>
<evidence type="ECO:0000313" key="4">
    <source>
        <dbReference type="EMBL" id="MCQ6963687.1"/>
    </source>
</evidence>
<dbReference type="Gene3D" id="3.30.565.60">
    <property type="match status" value="1"/>
</dbReference>
<dbReference type="PANTHER" id="PTHR30595:SF6">
    <property type="entry name" value="SCHLAFEN ALBA-2 DOMAIN-CONTAINING PROTEIN"/>
    <property type="match status" value="1"/>
</dbReference>
<dbReference type="Proteomes" id="UP001206983">
    <property type="component" value="Unassembled WGS sequence"/>
</dbReference>
<dbReference type="InterPro" id="IPR007421">
    <property type="entry name" value="Schlafen_AlbA_2_dom"/>
</dbReference>
<organism evidence="4 5">
    <name type="scientific">Methanolobus chelungpuianus</name>
    <dbReference type="NCBI Taxonomy" id="502115"/>
    <lineage>
        <taxon>Archaea</taxon>
        <taxon>Methanobacteriati</taxon>
        <taxon>Methanobacteriota</taxon>
        <taxon>Stenosarchaea group</taxon>
        <taxon>Methanomicrobia</taxon>
        <taxon>Methanosarcinales</taxon>
        <taxon>Methanosarcinaceae</taxon>
        <taxon>Methanolobus</taxon>
    </lineage>
</organism>
<sequence length="494" mass="55369">MNTPISQLITMPEGKTLEFKRDISSPKNIIKTLVAFANTAGGRLVIGVEDDTREVRGVVNPLDEEERLCDLIADGIAPRLVPNVELMSIEDKTLLSVEVYPSGQRPHWVKKEGHDEGVYVRLGSTNRKADRELIAELKRTSAGTSFDELPLPDLSVEALDIVAAKELFKGKRELGEREIVSLKMLAEEQGHLVPTIGGVLLFGKEREERFPDVWIQCGRFEGTTKSVIFDHIEIHEHLPIAVEHVIDFIKKHSMRGADLSQIKRRDVWSIPLDIVREAVINAIVHSDYSQIGAPLRVAIYDDRVEIENPGILVPGMTVEDVKQGVSKIRNRVIARVFRELGLVEQWGSGVPRIFEEAESLQLPEPKIEEIGMRVRFTIYLKESAIRSLSKGPSGNQVGTKSGPSRDQVGTKFGLTTEQIKVLHACVEDSGILELMSVTERSNRTKFRNNVLIPLLSNGFIEMTIPEKPTSSKQKYRLTPNGRAFLTREKKVKKE</sequence>